<evidence type="ECO:0000313" key="11">
    <source>
        <dbReference type="Proteomes" id="UP000232323"/>
    </source>
</evidence>
<evidence type="ECO:0000256" key="8">
    <source>
        <dbReference type="ARBA" id="ARBA00022833"/>
    </source>
</evidence>
<dbReference type="Proteomes" id="UP000232323">
    <property type="component" value="Unassembled WGS sequence"/>
</dbReference>
<dbReference type="PANTHER" id="PTHR11685">
    <property type="entry name" value="RBR FAMILY RING FINGER AND IBR DOMAIN-CONTAINING"/>
    <property type="match status" value="1"/>
</dbReference>
<evidence type="ECO:0000256" key="3">
    <source>
        <dbReference type="ARBA" id="ARBA00022679"/>
    </source>
</evidence>
<accession>A0A250WVH1</accession>
<gene>
    <name evidence="10" type="ORF">CEUSTIGMA_g2289.t1</name>
</gene>
<keyword evidence="4" id="KW-0479">Metal-binding</keyword>
<dbReference type="Gene3D" id="1.20.120.1750">
    <property type="match status" value="1"/>
</dbReference>
<dbReference type="EC" id="2.3.2.31" evidence="2"/>
<organism evidence="10 11">
    <name type="scientific">Chlamydomonas eustigma</name>
    <dbReference type="NCBI Taxonomy" id="1157962"/>
    <lineage>
        <taxon>Eukaryota</taxon>
        <taxon>Viridiplantae</taxon>
        <taxon>Chlorophyta</taxon>
        <taxon>core chlorophytes</taxon>
        <taxon>Chlorophyceae</taxon>
        <taxon>CS clade</taxon>
        <taxon>Chlamydomonadales</taxon>
        <taxon>Chlamydomonadaceae</taxon>
        <taxon>Chlamydomonas</taxon>
    </lineage>
</organism>
<evidence type="ECO:0000256" key="6">
    <source>
        <dbReference type="ARBA" id="ARBA00022771"/>
    </source>
</evidence>
<dbReference type="EMBL" id="BEGY01000009">
    <property type="protein sequence ID" value="GAX74843.1"/>
    <property type="molecule type" value="Genomic_DNA"/>
</dbReference>
<comment type="caution">
    <text evidence="10">The sequence shown here is derived from an EMBL/GenBank/DDBJ whole genome shotgun (WGS) entry which is preliminary data.</text>
</comment>
<evidence type="ECO:0000256" key="4">
    <source>
        <dbReference type="ARBA" id="ARBA00022723"/>
    </source>
</evidence>
<dbReference type="SUPFAM" id="SSF57850">
    <property type="entry name" value="RING/U-box"/>
    <property type="match status" value="3"/>
</dbReference>
<proteinExistence type="predicted"/>
<dbReference type="CDD" id="cd22582">
    <property type="entry name" value="BRcat_RBR_unk"/>
    <property type="match status" value="1"/>
</dbReference>
<dbReference type="Gene3D" id="3.30.40.10">
    <property type="entry name" value="Zinc/RING finger domain, C3HC4 (zinc finger)"/>
    <property type="match status" value="1"/>
</dbReference>
<dbReference type="STRING" id="1157962.A0A250WVH1"/>
<keyword evidence="8" id="KW-0862">Zinc</keyword>
<feature type="domain" description="RING-type" evidence="9">
    <location>
        <begin position="1"/>
        <end position="245"/>
    </location>
</feature>
<keyword evidence="5" id="KW-0677">Repeat</keyword>
<evidence type="ECO:0000256" key="2">
    <source>
        <dbReference type="ARBA" id="ARBA00012251"/>
    </source>
</evidence>
<dbReference type="SMART" id="SM00647">
    <property type="entry name" value="IBR"/>
    <property type="match status" value="2"/>
</dbReference>
<dbReference type="OrthoDB" id="541961at2759"/>
<dbReference type="PROSITE" id="PS00518">
    <property type="entry name" value="ZF_RING_1"/>
    <property type="match status" value="1"/>
</dbReference>
<keyword evidence="11" id="KW-1185">Reference proteome</keyword>
<comment type="catalytic activity">
    <reaction evidence="1">
        <text>[E2 ubiquitin-conjugating enzyme]-S-ubiquitinyl-L-cysteine + [acceptor protein]-L-lysine = [E2 ubiquitin-conjugating enzyme]-L-cysteine + [acceptor protein]-N(6)-ubiquitinyl-L-lysine.</text>
        <dbReference type="EC" id="2.3.2.31"/>
    </reaction>
</comment>
<sequence length="245" mass="27451">MLTCNICFDLFCHKNMTSASGGTLDGGPSSNTRKSCACSHFFCFNCMKLHIQAKLRLRSYPVKCPEPQCKHIVSYKASRELLGRLSSKEGEEQPSLHILETLEHDNHISPNLRAYCPFKDCSAVRKRSRHPNRGSPEATCAKCKQKICRDCNTAWHQGMTCSEFQSLAPHLRNVEDAAFLQLAALHHWKQCPECGFTVERLFGCNFVRCRCGTSFCYACGLKYSDTVPNAVNPHGTQSCTCGLMQ</sequence>
<dbReference type="PROSITE" id="PS51873">
    <property type="entry name" value="TRIAD"/>
    <property type="match status" value="1"/>
</dbReference>
<keyword evidence="6" id="KW-0863">Zinc-finger</keyword>
<keyword evidence="3" id="KW-0808">Transferase</keyword>
<evidence type="ECO:0000259" key="9">
    <source>
        <dbReference type="PROSITE" id="PS51873"/>
    </source>
</evidence>
<reference evidence="10 11" key="1">
    <citation type="submission" date="2017-08" db="EMBL/GenBank/DDBJ databases">
        <title>Acidophilic green algal genome provides insights into adaptation to an acidic environment.</title>
        <authorList>
            <person name="Hirooka S."/>
            <person name="Hirose Y."/>
            <person name="Kanesaki Y."/>
            <person name="Higuchi S."/>
            <person name="Fujiwara T."/>
            <person name="Onuma R."/>
            <person name="Era A."/>
            <person name="Ohbayashi R."/>
            <person name="Uzuka A."/>
            <person name="Nozaki H."/>
            <person name="Yoshikawa H."/>
            <person name="Miyagishima S.Y."/>
        </authorList>
    </citation>
    <scope>NUCLEOTIDE SEQUENCE [LARGE SCALE GENOMIC DNA]</scope>
    <source>
        <strain evidence="10 11">NIES-2499</strain>
    </source>
</reference>
<name>A0A250WVH1_9CHLO</name>
<dbReference type="InterPro" id="IPR017907">
    <property type="entry name" value="Znf_RING_CS"/>
</dbReference>
<dbReference type="InterPro" id="IPR031127">
    <property type="entry name" value="E3_UB_ligase_RBR"/>
</dbReference>
<evidence type="ECO:0000256" key="1">
    <source>
        <dbReference type="ARBA" id="ARBA00001798"/>
    </source>
</evidence>
<evidence type="ECO:0000256" key="7">
    <source>
        <dbReference type="ARBA" id="ARBA00022786"/>
    </source>
</evidence>
<dbReference type="InterPro" id="IPR044066">
    <property type="entry name" value="TRIAD_supradom"/>
</dbReference>
<evidence type="ECO:0000256" key="5">
    <source>
        <dbReference type="ARBA" id="ARBA00022737"/>
    </source>
</evidence>
<dbReference type="GO" id="GO:0008270">
    <property type="term" value="F:zinc ion binding"/>
    <property type="evidence" value="ECO:0007669"/>
    <property type="project" value="UniProtKB-KW"/>
</dbReference>
<dbReference type="InterPro" id="IPR002867">
    <property type="entry name" value="IBR_dom"/>
</dbReference>
<dbReference type="AlphaFoldDB" id="A0A250WVH1"/>
<dbReference type="Pfam" id="PF01485">
    <property type="entry name" value="IBR"/>
    <property type="match status" value="1"/>
</dbReference>
<protein>
    <recommendedName>
        <fullName evidence="2">RBR-type E3 ubiquitin transferase</fullName>
        <ecNumber evidence="2">2.3.2.31</ecNumber>
    </recommendedName>
</protein>
<dbReference type="GO" id="GO:0061630">
    <property type="term" value="F:ubiquitin protein ligase activity"/>
    <property type="evidence" value="ECO:0007669"/>
    <property type="project" value="UniProtKB-EC"/>
</dbReference>
<dbReference type="CDD" id="cd22584">
    <property type="entry name" value="Rcat_RBR_unk"/>
    <property type="match status" value="1"/>
</dbReference>
<keyword evidence="7" id="KW-0833">Ubl conjugation pathway</keyword>
<evidence type="ECO:0000313" key="10">
    <source>
        <dbReference type="EMBL" id="GAX74843.1"/>
    </source>
</evidence>
<dbReference type="InterPro" id="IPR013083">
    <property type="entry name" value="Znf_RING/FYVE/PHD"/>
</dbReference>
<dbReference type="GO" id="GO:0016567">
    <property type="term" value="P:protein ubiquitination"/>
    <property type="evidence" value="ECO:0007669"/>
    <property type="project" value="InterPro"/>
</dbReference>